<comment type="subcellular location">
    <subcellularLocation>
        <location evidence="1">Membrane</location>
        <topology evidence="1">Multi-pass membrane protein</topology>
    </subcellularLocation>
</comment>
<dbReference type="PANTHER" id="PTHR31356">
    <property type="entry name" value="THYLAKOID LUMENAL 29 KDA PROTEIN, CHLOROPLASTIC-RELATED"/>
    <property type="match status" value="1"/>
</dbReference>
<dbReference type="InterPro" id="IPR029057">
    <property type="entry name" value="PRTase-like"/>
</dbReference>
<dbReference type="InterPro" id="IPR023031">
    <property type="entry name" value="OPRT"/>
</dbReference>
<dbReference type="Pfam" id="PF00141">
    <property type="entry name" value="peroxidase"/>
    <property type="match status" value="1"/>
</dbReference>
<dbReference type="CDD" id="cd07042">
    <property type="entry name" value="STAS_SulP_like_sulfate_transporter"/>
    <property type="match status" value="1"/>
</dbReference>
<dbReference type="InterPro" id="IPR036513">
    <property type="entry name" value="STAS_dom_sf"/>
</dbReference>
<evidence type="ECO:0000256" key="11">
    <source>
        <dbReference type="RuleBase" id="RU004241"/>
    </source>
</evidence>
<feature type="transmembrane region" description="Helical" evidence="13">
    <location>
        <begin position="499"/>
        <end position="516"/>
    </location>
</feature>
<dbReference type="Gene3D" id="3.40.50.2020">
    <property type="match status" value="1"/>
</dbReference>
<dbReference type="GO" id="GO:0042744">
    <property type="term" value="P:hydrogen peroxide catabolic process"/>
    <property type="evidence" value="ECO:0007669"/>
    <property type="project" value="TreeGrafter"/>
</dbReference>
<evidence type="ECO:0000313" key="15">
    <source>
        <dbReference type="EMBL" id="OLP89888.1"/>
    </source>
</evidence>
<dbReference type="PRINTS" id="PR00459">
    <property type="entry name" value="ASPEROXIDASE"/>
</dbReference>
<feature type="domain" description="Plant heme peroxidase family profile" evidence="14">
    <location>
        <begin position="83"/>
        <end position="335"/>
    </location>
</feature>
<dbReference type="SUPFAM" id="SSF52091">
    <property type="entry name" value="SpoIIaa-like"/>
    <property type="match status" value="1"/>
</dbReference>
<evidence type="ECO:0000313" key="16">
    <source>
        <dbReference type="Proteomes" id="UP000186817"/>
    </source>
</evidence>
<comment type="caution">
    <text evidence="15">The sequence shown here is derived from an EMBL/GenBank/DDBJ whole genome shotgun (WGS) entry which is preliminary data.</text>
</comment>
<dbReference type="InterPro" id="IPR010255">
    <property type="entry name" value="Haem_peroxidase_sf"/>
</dbReference>
<dbReference type="InterPro" id="IPR019793">
    <property type="entry name" value="Peroxidases_heam-ligand_BS"/>
</dbReference>
<organism evidence="15 16">
    <name type="scientific">Symbiodinium microadriaticum</name>
    <name type="common">Dinoflagellate</name>
    <name type="synonym">Zooxanthella microadriatica</name>
    <dbReference type="NCBI Taxonomy" id="2951"/>
    <lineage>
        <taxon>Eukaryota</taxon>
        <taxon>Sar</taxon>
        <taxon>Alveolata</taxon>
        <taxon>Dinophyceae</taxon>
        <taxon>Suessiales</taxon>
        <taxon>Symbiodiniaceae</taxon>
        <taxon>Symbiodinium</taxon>
    </lineage>
</organism>
<dbReference type="GO" id="GO:0020037">
    <property type="term" value="F:heme binding"/>
    <property type="evidence" value="ECO:0007669"/>
    <property type="project" value="InterPro"/>
</dbReference>
<keyword evidence="7" id="KW-0665">Pyrimidine biosynthesis</keyword>
<evidence type="ECO:0000259" key="14">
    <source>
        <dbReference type="PROSITE" id="PS50873"/>
    </source>
</evidence>
<feature type="transmembrane region" description="Helical" evidence="13">
    <location>
        <begin position="681"/>
        <end position="698"/>
    </location>
</feature>
<dbReference type="SUPFAM" id="SSF53271">
    <property type="entry name" value="PRTase-like"/>
    <property type="match status" value="1"/>
</dbReference>
<dbReference type="Gene3D" id="1.10.420.10">
    <property type="entry name" value="Peroxidase, domain 2"/>
    <property type="match status" value="1"/>
</dbReference>
<accession>A0A1Q9D3Y4</accession>
<dbReference type="PRINTS" id="PR00458">
    <property type="entry name" value="PEROXIDASE"/>
</dbReference>
<evidence type="ECO:0000256" key="3">
    <source>
        <dbReference type="ARBA" id="ARBA00011971"/>
    </source>
</evidence>
<feature type="transmembrane region" description="Helical" evidence="13">
    <location>
        <begin position="639"/>
        <end position="661"/>
    </location>
</feature>
<evidence type="ECO:0000256" key="4">
    <source>
        <dbReference type="ARBA" id="ARBA00022676"/>
    </source>
</evidence>
<dbReference type="GO" id="GO:0004588">
    <property type="term" value="F:orotate phosphoribosyltransferase activity"/>
    <property type="evidence" value="ECO:0007669"/>
    <property type="project" value="UniProtKB-EC"/>
</dbReference>
<feature type="transmembrane region" description="Helical" evidence="13">
    <location>
        <begin position="550"/>
        <end position="567"/>
    </location>
</feature>
<dbReference type="GO" id="GO:0016020">
    <property type="term" value="C:membrane"/>
    <property type="evidence" value="ECO:0007669"/>
    <property type="project" value="UniProtKB-SubCell"/>
</dbReference>
<dbReference type="InterPro" id="IPR002016">
    <property type="entry name" value="Haem_peroxidase"/>
</dbReference>
<feature type="transmembrane region" description="Helical" evidence="13">
    <location>
        <begin position="574"/>
        <end position="595"/>
    </location>
</feature>
<sequence>MGNACSDGCFGMLGSKKVSQLRACKQDLKKFIDGKNCHPIMVRLAWHDSGTYDQRIKNFPERGGANGAIRFAGEMNFGANAGLDKAKGFLDEFAKKYPEISWADLIQLASAVAIECAGGPAIDMKYGRVAVTSDSECVKSGSREGFSGNAGLPDAKPPFGCGAPTAAQHLRNVFTKKMGFTDQEIVALSGAHTIGRAFKERSGACPFGYGEQGASKYTKSDCLARKDGQKGVGMVGGAAWTKNWLTFDNSYFKDYKLASEDENLLWFPTDEALHTDPEFKKYFDIYAKDQDAFFKDYAKAHKKLSELGAKFVLPDLPPSVDMVVAAYNADMMGKVGAAKIAFVAPDEWEKGEDLRCPKDTPPEKRLGHLLRAIQVDVPLDKLSELVPLLALSKYQLKPGPPASAPLFCLAGEHRKLKAFMRLASAWVVDELEKGVKMSSSALRRGEGDKSIFERYLGKYGEGLSTEYVIREVLLGVTICFAQIPESVAFAFMANIKPPIALHAAWIVGFICSAFGGRPGMVNGATGAFAAIIGTFIPPAGTGNNGEGVELLFPSVMLAGILMVLVSVTKLSRFITLLPSPVMLGFCNGLAIVIGLSQLHPFEDPVTHHWKEGAEMIWMLVICFSSMIVMEFLPKIPLKIFKVVPSSLLAIISAIVIEFAIVRSSGSRTSTIRDVSEFTLDTAFPIPFFVSTDAVSYDLAPILTGEGISKIVIQGIFLCLVGSIESLMTAEVVESFTKEPGDGDRTVLAMGAANVLSGFLGGMGGNAMIGLSTVNCLNGGKGRLGPCVTALGIMACVMGAYPLLNYIPVAALAGIMLVVVLHTFKWFTIPMVLAAFLPKSIREKLGLQRKVPRIDAIVIIIVTILCKWPAGTNIAVAVGVGVAICSVSYAWNSADTFEVIVSEKEDVKQYFIHGPFFFTSANRFLKILNADEDPEKVEVVFSEATSLFDYSAMQAMNKVSAEYKSKGKQIVFKSLCSKSTKLINKASHLMSETEYTERDMEVADLHGVEWGGGDLPEGGELGHALSRYGLPSLHPDHGSRNGTKDSPAQVVSANDLTVVVGNVNEAANVLKEPTRSPSRSRRTWLGSRLSGLDASWCAHADLLFDRALDRGTCGCLQRKSQSVGSGLEDLSVSSDAKPAQFRSSQKAWKCHGFSNLQPARHLKDVLSQDCSANSFNLSAHVMVTRDEQFGTWSLSIARHVEGKMYQCTLAVAAMASVAHGFVEFALSQEVCEASLRWQRVNLSRADSMVNVYDKHWVSLGHFTKTSAGILDTRSVTLTLFGEQQGGIFDVSEDKDHEGWFCEFKKGCLANVYNITRQHTSPSSNVQGDVHHVANAIFGFDYLKNWQFLKWRTQWYLNIVDPTDGSIIAHAKQHVFSNPNDEPRTFNWTEDISESSQLLNWVVGFLTAFNQVHPQNTIGLPWNSRRIAIALYKNHGRSVPYAYNRKEAKDHGEGGVIVGKMAGRVLIVDDVITAGTAIRESMDLLAAQRELKVVGVVVAMDRQEKVKEDENVSAIQQVERDFGIPVLSIAKMGDLITFIDKKYEKDDRDTLLQNIKEYRDRYGVAP</sequence>
<dbReference type="Proteomes" id="UP000186817">
    <property type="component" value="Unassembled WGS sequence"/>
</dbReference>
<evidence type="ECO:0000256" key="12">
    <source>
        <dbReference type="SAM" id="MobiDB-lite"/>
    </source>
</evidence>
<dbReference type="InterPro" id="IPR011547">
    <property type="entry name" value="SLC26A/SulP_dom"/>
</dbReference>
<keyword evidence="4" id="KW-0328">Glycosyltransferase</keyword>
<feature type="transmembrane region" description="Helical" evidence="13">
    <location>
        <begin position="857"/>
        <end position="890"/>
    </location>
</feature>
<comment type="pathway">
    <text evidence="2">Pyrimidine metabolism; UMP biosynthesis via de novo pathway; UMP from orotate: step 1/2.</text>
</comment>
<dbReference type="HAMAP" id="MF_01208">
    <property type="entry name" value="PyrE"/>
    <property type="match status" value="1"/>
</dbReference>
<keyword evidence="5" id="KW-0808">Transferase</keyword>
<dbReference type="UniPathway" id="UPA00070">
    <property type="reaction ID" value="UER00119"/>
</dbReference>
<proteinExistence type="inferred from homology"/>
<dbReference type="SUPFAM" id="SSF48113">
    <property type="entry name" value="Heme-dependent peroxidases"/>
    <property type="match status" value="1"/>
</dbReference>
<comment type="similarity">
    <text evidence="11">Belongs to the peroxidase family.</text>
</comment>
<dbReference type="Gene3D" id="1.10.520.10">
    <property type="match status" value="1"/>
</dbReference>
<dbReference type="PANTHER" id="PTHR31356:SF66">
    <property type="entry name" value="CATALASE-PEROXIDASE"/>
    <property type="match status" value="1"/>
</dbReference>
<dbReference type="CDD" id="cd00691">
    <property type="entry name" value="ascorbate_peroxidase"/>
    <property type="match status" value="1"/>
</dbReference>
<dbReference type="OrthoDB" id="288203at2759"/>
<dbReference type="InterPro" id="IPR000836">
    <property type="entry name" value="PRTase_dom"/>
</dbReference>
<evidence type="ECO:0000256" key="10">
    <source>
        <dbReference type="ARBA" id="ARBA00023136"/>
    </source>
</evidence>
<feature type="transmembrane region" description="Helical" evidence="13">
    <location>
        <begin position="783"/>
        <end position="803"/>
    </location>
</feature>
<reference evidence="15 16" key="1">
    <citation type="submission" date="2016-02" db="EMBL/GenBank/DDBJ databases">
        <title>Genome analysis of coral dinoflagellate symbionts highlights evolutionary adaptations to a symbiotic lifestyle.</title>
        <authorList>
            <person name="Aranda M."/>
            <person name="Li Y."/>
            <person name="Liew Y.J."/>
            <person name="Baumgarten S."/>
            <person name="Simakov O."/>
            <person name="Wilson M."/>
            <person name="Piel J."/>
            <person name="Ashoor H."/>
            <person name="Bougouffa S."/>
            <person name="Bajic V.B."/>
            <person name="Ryu T."/>
            <person name="Ravasi T."/>
            <person name="Bayer T."/>
            <person name="Micklem G."/>
            <person name="Kim H."/>
            <person name="Bhak J."/>
            <person name="Lajeunesse T.C."/>
            <person name="Voolstra C.R."/>
        </authorList>
    </citation>
    <scope>NUCLEOTIDE SEQUENCE [LARGE SCALE GENOMIC DNA]</scope>
    <source>
        <strain evidence="15 16">CCMP2467</strain>
    </source>
</reference>
<dbReference type="PROSITE" id="PS00435">
    <property type="entry name" value="PEROXIDASE_1"/>
    <property type="match status" value="1"/>
</dbReference>
<evidence type="ECO:0000256" key="5">
    <source>
        <dbReference type="ARBA" id="ARBA00022679"/>
    </source>
</evidence>
<evidence type="ECO:0000256" key="6">
    <source>
        <dbReference type="ARBA" id="ARBA00022692"/>
    </source>
</evidence>
<feature type="transmembrane region" description="Helical" evidence="13">
    <location>
        <begin position="615"/>
        <end position="632"/>
    </location>
</feature>
<evidence type="ECO:0000256" key="8">
    <source>
        <dbReference type="ARBA" id="ARBA00022989"/>
    </source>
</evidence>
<keyword evidence="6 13" id="KW-0812">Transmembrane</keyword>
<dbReference type="GO" id="GO:0034599">
    <property type="term" value="P:cellular response to oxidative stress"/>
    <property type="evidence" value="ECO:0007669"/>
    <property type="project" value="InterPro"/>
</dbReference>
<keyword evidence="16" id="KW-1185">Reference proteome</keyword>
<feature type="compositionally biased region" description="Basic and acidic residues" evidence="12">
    <location>
        <begin position="1033"/>
        <end position="1042"/>
    </location>
</feature>
<dbReference type="InterPro" id="IPR002207">
    <property type="entry name" value="Peroxidase_I"/>
</dbReference>
<evidence type="ECO:0000256" key="1">
    <source>
        <dbReference type="ARBA" id="ARBA00004141"/>
    </source>
</evidence>
<name>A0A1Q9D3Y4_SYMMI</name>
<dbReference type="EC" id="2.4.2.10" evidence="3"/>
<dbReference type="Gene3D" id="3.30.750.24">
    <property type="entry name" value="STAS domain"/>
    <property type="match status" value="1"/>
</dbReference>
<dbReference type="EMBL" id="LSRX01000738">
    <property type="protein sequence ID" value="OLP89888.1"/>
    <property type="molecule type" value="Genomic_DNA"/>
</dbReference>
<feature type="transmembrane region" description="Helical" evidence="13">
    <location>
        <begin position="809"/>
        <end position="836"/>
    </location>
</feature>
<feature type="transmembrane region" description="Helical" evidence="13">
    <location>
        <begin position="710"/>
        <end position="727"/>
    </location>
</feature>
<keyword evidence="9" id="KW-0560">Oxidoreductase</keyword>
<dbReference type="PROSITE" id="PS50873">
    <property type="entry name" value="PEROXIDASE_4"/>
    <property type="match status" value="1"/>
</dbReference>
<evidence type="ECO:0000256" key="2">
    <source>
        <dbReference type="ARBA" id="ARBA00004889"/>
    </source>
</evidence>
<evidence type="ECO:0000256" key="13">
    <source>
        <dbReference type="SAM" id="Phobius"/>
    </source>
</evidence>
<feature type="transmembrane region" description="Helical" evidence="13">
    <location>
        <begin position="747"/>
        <end position="771"/>
    </location>
</feature>
<keyword evidence="15" id="KW-0575">Peroxidase</keyword>
<feature type="region of interest" description="Disordered" evidence="12">
    <location>
        <begin position="1025"/>
        <end position="1046"/>
    </location>
</feature>
<dbReference type="InterPro" id="IPR044831">
    <property type="entry name" value="Ccp1-like"/>
</dbReference>
<evidence type="ECO:0000256" key="9">
    <source>
        <dbReference type="ARBA" id="ARBA00023002"/>
    </source>
</evidence>
<keyword evidence="8 13" id="KW-1133">Transmembrane helix</keyword>
<dbReference type="GO" id="GO:0044205">
    <property type="term" value="P:'de novo' UMP biosynthetic process"/>
    <property type="evidence" value="ECO:0007669"/>
    <property type="project" value="UniProtKB-UniPathway"/>
</dbReference>
<dbReference type="Pfam" id="PF00156">
    <property type="entry name" value="Pribosyltran"/>
    <property type="match status" value="1"/>
</dbReference>
<dbReference type="Pfam" id="PF00916">
    <property type="entry name" value="Sulfate_transp"/>
    <property type="match status" value="1"/>
</dbReference>
<evidence type="ECO:0000256" key="7">
    <source>
        <dbReference type="ARBA" id="ARBA00022975"/>
    </source>
</evidence>
<dbReference type="GO" id="GO:0000302">
    <property type="term" value="P:response to reactive oxygen species"/>
    <property type="evidence" value="ECO:0007669"/>
    <property type="project" value="TreeGrafter"/>
</dbReference>
<keyword evidence="10 13" id="KW-0472">Membrane</keyword>
<dbReference type="GO" id="GO:0004601">
    <property type="term" value="F:peroxidase activity"/>
    <property type="evidence" value="ECO:0007669"/>
    <property type="project" value="UniProtKB-KW"/>
</dbReference>
<gene>
    <name evidence="15" type="primary">APX7</name>
    <name evidence="15" type="ORF">AK812_SmicGene28592</name>
</gene>
<dbReference type="CDD" id="cd06223">
    <property type="entry name" value="PRTases_typeI"/>
    <property type="match status" value="1"/>
</dbReference>
<protein>
    <recommendedName>
        <fullName evidence="3">orotate phosphoribosyltransferase</fullName>
        <ecNumber evidence="3">2.4.2.10</ecNumber>
    </recommendedName>
</protein>